<keyword evidence="1" id="KW-0732">Signal</keyword>
<dbReference type="RefSeq" id="WP_188620709.1">
    <property type="nucleotide sequence ID" value="NZ_BMJE01000003.1"/>
</dbReference>
<proteinExistence type="predicted"/>
<dbReference type="Proteomes" id="UP000615760">
    <property type="component" value="Unassembled WGS sequence"/>
</dbReference>
<evidence type="ECO:0000313" key="2">
    <source>
        <dbReference type="EMBL" id="GGB76597.1"/>
    </source>
</evidence>
<evidence type="ECO:0000313" key="3">
    <source>
        <dbReference type="Proteomes" id="UP000615760"/>
    </source>
</evidence>
<evidence type="ECO:0008006" key="4">
    <source>
        <dbReference type="Google" id="ProtNLM"/>
    </source>
</evidence>
<organism evidence="2 3">
    <name type="scientific">Flavobacterium suaedae</name>
    <dbReference type="NCBI Taxonomy" id="1767027"/>
    <lineage>
        <taxon>Bacteria</taxon>
        <taxon>Pseudomonadati</taxon>
        <taxon>Bacteroidota</taxon>
        <taxon>Flavobacteriia</taxon>
        <taxon>Flavobacteriales</taxon>
        <taxon>Flavobacteriaceae</taxon>
        <taxon>Flavobacterium</taxon>
    </lineage>
</organism>
<reference evidence="3" key="1">
    <citation type="journal article" date="2019" name="Int. J. Syst. Evol. Microbiol.">
        <title>The Global Catalogue of Microorganisms (GCM) 10K type strain sequencing project: providing services to taxonomists for standard genome sequencing and annotation.</title>
        <authorList>
            <consortium name="The Broad Institute Genomics Platform"/>
            <consortium name="The Broad Institute Genome Sequencing Center for Infectious Disease"/>
            <person name="Wu L."/>
            <person name="Ma J."/>
        </authorList>
    </citation>
    <scope>NUCLEOTIDE SEQUENCE [LARGE SCALE GENOMIC DNA]</scope>
    <source>
        <strain evidence="3">CGMCC 1.15461</strain>
    </source>
</reference>
<name>A0ABQ1JSM8_9FLAO</name>
<feature type="chain" id="PRO_5047284647" description="DUF4595 domain-containing protein" evidence="1">
    <location>
        <begin position="20"/>
        <end position="251"/>
    </location>
</feature>
<evidence type="ECO:0000256" key="1">
    <source>
        <dbReference type="SAM" id="SignalP"/>
    </source>
</evidence>
<accession>A0ABQ1JSM8</accession>
<keyword evidence="3" id="KW-1185">Reference proteome</keyword>
<comment type="caution">
    <text evidence="2">The sequence shown here is derived from an EMBL/GenBank/DDBJ whole genome shotgun (WGS) entry which is preliminary data.</text>
</comment>
<sequence>MKKIFSMAAIALFTMTSCSDDDSSSTNPDSNLVLPKKMVTIIDGETVTTDYTYNGNKLVSAVSTDGELQEYTYSGDKITECETSYNGALEQRDVYTYDGDNLTMFKMYLYDEEGAIDFISKNEYTYNADGTISIIMYHNYSNGGNEEYIIYDQGVITFNNGNLVSYMGDSDDEVYTFDDKNSVTKNIASNYYMALAFIEGGVNNILTDTYSINDVVDYMATSVYTYNSNNYPVTEVMTYGEETETYQYFYE</sequence>
<dbReference type="PROSITE" id="PS51257">
    <property type="entry name" value="PROKAR_LIPOPROTEIN"/>
    <property type="match status" value="1"/>
</dbReference>
<gene>
    <name evidence="2" type="ORF">GCM10007424_15760</name>
</gene>
<feature type="signal peptide" evidence="1">
    <location>
        <begin position="1"/>
        <end position="19"/>
    </location>
</feature>
<dbReference type="EMBL" id="BMJE01000003">
    <property type="protein sequence ID" value="GGB76597.1"/>
    <property type="molecule type" value="Genomic_DNA"/>
</dbReference>
<protein>
    <recommendedName>
        <fullName evidence="4">DUF4595 domain-containing protein</fullName>
    </recommendedName>
</protein>